<keyword evidence="1" id="KW-0378">Hydrolase</keyword>
<evidence type="ECO:0000259" key="2">
    <source>
        <dbReference type="Pfam" id="PF00857"/>
    </source>
</evidence>
<evidence type="ECO:0000313" key="4">
    <source>
        <dbReference type="Proteomes" id="UP000243904"/>
    </source>
</evidence>
<dbReference type="EMBL" id="LT629750">
    <property type="protein sequence ID" value="SDT57623.1"/>
    <property type="molecule type" value="Genomic_DNA"/>
</dbReference>
<dbReference type="CDD" id="cd00431">
    <property type="entry name" value="cysteine_hydrolases"/>
    <property type="match status" value="1"/>
</dbReference>
<organism evidence="3 4">
    <name type="scientific">Bradyrhizobium canariense</name>
    <dbReference type="NCBI Taxonomy" id="255045"/>
    <lineage>
        <taxon>Bacteria</taxon>
        <taxon>Pseudomonadati</taxon>
        <taxon>Pseudomonadota</taxon>
        <taxon>Alphaproteobacteria</taxon>
        <taxon>Hyphomicrobiales</taxon>
        <taxon>Nitrobacteraceae</taxon>
        <taxon>Bradyrhizobium</taxon>
    </lineage>
</organism>
<sequence length="406" mass="43172">MEIRLPSSVHSNGGHDTAIIVVGPSTEGVAQAAIAAQTAGRLVVEVELLEHQENPWTSTDVVGSNTGCALWPGGRGRTVCVRSDPAGLFLVANIDIVLRSNSVSNIVIAGDAPADFIKSVTEFTRARGYGLMRANDEELAALSDNRAIERPELLSSLSDRIAPGAAALVLIDVQNDFCAPEGATGRTGQSMKMIGAAVNRTKLLLDAARKAGLFVVHVRAEYGELYRHVGSPYRFPAAGGREPAVWTASAADLSASKRFPAGDTEICAHGSWGAAFVEGIEPLPGEAVVAKHRFSAFADTGLDLLLRARGIRSLILAGVTTNCCVESTAREAVMRDFYLVVAGDCVAVKDHLRDLHDATLETLGLYFGLVRPSEDLIRIWSDSTDAARPGHATCTPTNELKSYPWT</sequence>
<proteinExistence type="predicted"/>
<feature type="domain" description="Isochorismatase-like" evidence="2">
    <location>
        <begin position="166"/>
        <end position="374"/>
    </location>
</feature>
<evidence type="ECO:0000313" key="3">
    <source>
        <dbReference type="EMBL" id="SDT57623.1"/>
    </source>
</evidence>
<dbReference type="Proteomes" id="UP000243904">
    <property type="component" value="Chromosome I"/>
</dbReference>
<gene>
    <name evidence="3" type="ORF">SAMN05444158_7180</name>
</gene>
<accession>A0A1H2BH91</accession>
<dbReference type="Gene3D" id="3.40.50.850">
    <property type="entry name" value="Isochorismatase-like"/>
    <property type="match status" value="1"/>
</dbReference>
<protein>
    <submittedName>
        <fullName evidence="3">Nicotinamidase-related amidase</fullName>
    </submittedName>
</protein>
<keyword evidence="4" id="KW-1185">Reference proteome</keyword>
<dbReference type="PANTHER" id="PTHR43540:SF9">
    <property type="entry name" value="FAMILY HYDROLASE, PUTATIVE (AFU_ORTHOLOGUE AFUA_2G08700)-RELATED"/>
    <property type="match status" value="1"/>
</dbReference>
<dbReference type="Pfam" id="PF00857">
    <property type="entry name" value="Isochorismatase"/>
    <property type="match status" value="1"/>
</dbReference>
<dbReference type="AlphaFoldDB" id="A0A1H2BH91"/>
<dbReference type="GO" id="GO:0016787">
    <property type="term" value="F:hydrolase activity"/>
    <property type="evidence" value="ECO:0007669"/>
    <property type="project" value="UniProtKB-KW"/>
</dbReference>
<name>A0A1H2BH91_9BRAD</name>
<dbReference type="InterPro" id="IPR036380">
    <property type="entry name" value="Isochorismatase-like_sf"/>
</dbReference>
<dbReference type="InterPro" id="IPR050272">
    <property type="entry name" value="Isochorismatase-like_hydrls"/>
</dbReference>
<dbReference type="InterPro" id="IPR000868">
    <property type="entry name" value="Isochorismatase-like_dom"/>
</dbReference>
<dbReference type="SUPFAM" id="SSF52499">
    <property type="entry name" value="Isochorismatase-like hydrolases"/>
    <property type="match status" value="1"/>
</dbReference>
<dbReference type="PANTHER" id="PTHR43540">
    <property type="entry name" value="PEROXYUREIDOACRYLATE/UREIDOACRYLATE AMIDOHYDROLASE-RELATED"/>
    <property type="match status" value="1"/>
</dbReference>
<reference evidence="4" key="1">
    <citation type="submission" date="2016-10" db="EMBL/GenBank/DDBJ databases">
        <authorList>
            <person name="Varghese N."/>
            <person name="Submissions S."/>
        </authorList>
    </citation>
    <scope>NUCLEOTIDE SEQUENCE [LARGE SCALE GENOMIC DNA]</scope>
    <source>
        <strain evidence="4">GAS369</strain>
    </source>
</reference>
<evidence type="ECO:0000256" key="1">
    <source>
        <dbReference type="ARBA" id="ARBA00022801"/>
    </source>
</evidence>